<dbReference type="NCBIfam" id="TIGR01572">
    <property type="entry name" value="A_thl_para_3677"/>
    <property type="match status" value="1"/>
</dbReference>
<protein>
    <submittedName>
        <fullName evidence="3">UPF0725 protein At4g29550-like</fullName>
    </submittedName>
</protein>
<evidence type="ECO:0000313" key="2">
    <source>
        <dbReference type="Proteomes" id="UP000694864"/>
    </source>
</evidence>
<dbReference type="RefSeq" id="XP_010445065.1">
    <property type="nucleotide sequence ID" value="XM_010446763.1"/>
</dbReference>
<evidence type="ECO:0000256" key="1">
    <source>
        <dbReference type="SAM" id="MobiDB-lite"/>
    </source>
</evidence>
<dbReference type="Pfam" id="PF04776">
    <property type="entry name" value="protein_MS5"/>
    <property type="match status" value="1"/>
</dbReference>
<dbReference type="GeneID" id="104727679"/>
<dbReference type="PANTHER" id="PTHR31260">
    <property type="entry name" value="CYSTATIN/MONELLIN SUPERFAMILY PROTEIN"/>
    <property type="match status" value="1"/>
</dbReference>
<reference evidence="2" key="1">
    <citation type="journal article" date="2014" name="Nat. Commun.">
        <title>The emerging biofuel crop Camelina sativa retains a highly undifferentiated hexaploid genome structure.</title>
        <authorList>
            <person name="Kagale S."/>
            <person name="Koh C."/>
            <person name="Nixon J."/>
            <person name="Bollina V."/>
            <person name="Clarke W.E."/>
            <person name="Tuteja R."/>
            <person name="Spillane C."/>
            <person name="Robinson S.J."/>
            <person name="Links M.G."/>
            <person name="Clarke C."/>
            <person name="Higgins E.E."/>
            <person name="Huebert T."/>
            <person name="Sharpe A.G."/>
            <person name="Parkin I.A."/>
        </authorList>
    </citation>
    <scope>NUCLEOTIDE SEQUENCE [LARGE SCALE GENOMIC DNA]</scope>
    <source>
        <strain evidence="2">cv. DH55</strain>
    </source>
</reference>
<feature type="region of interest" description="Disordered" evidence="1">
    <location>
        <begin position="44"/>
        <end position="65"/>
    </location>
</feature>
<gene>
    <name evidence="3" type="primary">LOC104727679</name>
</gene>
<evidence type="ECO:0000313" key="3">
    <source>
        <dbReference type="RefSeq" id="XP_010445065.1"/>
    </source>
</evidence>
<name>A0ABM0URL6_CAMSA</name>
<organism evidence="2 3">
    <name type="scientific">Camelina sativa</name>
    <name type="common">False flax</name>
    <name type="synonym">Myagrum sativum</name>
    <dbReference type="NCBI Taxonomy" id="90675"/>
    <lineage>
        <taxon>Eukaryota</taxon>
        <taxon>Viridiplantae</taxon>
        <taxon>Streptophyta</taxon>
        <taxon>Embryophyta</taxon>
        <taxon>Tracheophyta</taxon>
        <taxon>Spermatophyta</taxon>
        <taxon>Magnoliopsida</taxon>
        <taxon>eudicotyledons</taxon>
        <taxon>Gunneridae</taxon>
        <taxon>Pentapetalae</taxon>
        <taxon>rosids</taxon>
        <taxon>malvids</taxon>
        <taxon>Brassicales</taxon>
        <taxon>Brassicaceae</taxon>
        <taxon>Camelineae</taxon>
        <taxon>Camelina</taxon>
    </lineage>
</organism>
<dbReference type="Proteomes" id="UP000694864">
    <property type="component" value="Chromosome 11"/>
</dbReference>
<dbReference type="InterPro" id="IPR006462">
    <property type="entry name" value="MS5"/>
</dbReference>
<reference evidence="3" key="2">
    <citation type="submission" date="2025-08" db="UniProtKB">
        <authorList>
            <consortium name="RefSeq"/>
        </authorList>
    </citation>
    <scope>IDENTIFICATION</scope>
    <source>
        <tissue evidence="3">Leaf</tissue>
    </source>
</reference>
<keyword evidence="2" id="KW-1185">Reference proteome</keyword>
<proteinExistence type="predicted"/>
<feature type="region of interest" description="Disordered" evidence="1">
    <location>
        <begin position="1"/>
        <end position="29"/>
    </location>
</feature>
<dbReference type="PANTHER" id="PTHR31260:SF28">
    <property type="entry name" value="CYSTATIN DOMAIN PROTEIN"/>
    <property type="match status" value="1"/>
</dbReference>
<sequence>MATNEPRPPRKRKVAEITPPDVGKSVEETSRTYYVLEEGRYVPVKKGSDVPPPAPAPEPDSDEDVDPVLEAEYDRQIQESDGFDLNVCIPNGSLFLINFMIIMRGSNFGLLRVEKYNVMFTGLTTYFITADVIDPSSNSSFVFQTCVTQTSWRNNEDFKIEAELCRLKPDTHGSKAEVEGCPWDSEAIHDFYKGGLNWLQDDALVQSSDKQHPHLYELQDTDIREYDWLNMYADYAFYTLWENGWKKLKFATPLEIKKVVVQTHEAMEPKEMLKAGNVVFYINFRDCGLTEEHRAVARRTTDGHPAHLCLEVKFPVGDLSTCSID</sequence>
<accession>A0ABM0URL6</accession>